<proteinExistence type="predicted"/>
<accession>A0A1F5CAW9</accession>
<keyword evidence="1" id="KW-1133">Transmembrane helix</keyword>
<gene>
    <name evidence="2" type="ORF">A3I30_02110</name>
</gene>
<evidence type="ECO:0000313" key="2">
    <source>
        <dbReference type="EMBL" id="OGD39977.1"/>
    </source>
</evidence>
<organism evidence="2 3">
    <name type="scientific">Candidatus Azambacteria bacterium RIFCSPLOWO2_02_FULL_44_14</name>
    <dbReference type="NCBI Taxonomy" id="1797306"/>
    <lineage>
        <taxon>Bacteria</taxon>
        <taxon>Candidatus Azamiibacteriota</taxon>
    </lineage>
</organism>
<feature type="transmembrane region" description="Helical" evidence="1">
    <location>
        <begin position="35"/>
        <end position="55"/>
    </location>
</feature>
<comment type="caution">
    <text evidence="2">The sequence shown here is derived from an EMBL/GenBank/DDBJ whole genome shotgun (WGS) entry which is preliminary data.</text>
</comment>
<dbReference type="EMBL" id="MEYV01000015">
    <property type="protein sequence ID" value="OGD39977.1"/>
    <property type="molecule type" value="Genomic_DNA"/>
</dbReference>
<name>A0A1F5CAW9_9BACT</name>
<feature type="transmembrane region" description="Helical" evidence="1">
    <location>
        <begin position="62"/>
        <end position="79"/>
    </location>
</feature>
<keyword evidence="1" id="KW-0812">Transmembrane</keyword>
<sequence length="124" mass="13392">MKFLLTILIIVGILSGAASLLVMDHHGNCIASSVAGVSCPAALNPLVFFGIHLNFLKNFSEGLLMASFAMLLLAFFYAPDFIKPGNADRIVGFFSAASFDLNNTPLKRKLIFWLSLLENSPAIS</sequence>
<dbReference type="AlphaFoldDB" id="A0A1F5CAW9"/>
<protein>
    <submittedName>
        <fullName evidence="2">Uncharacterized protein</fullName>
    </submittedName>
</protein>
<evidence type="ECO:0000256" key="1">
    <source>
        <dbReference type="SAM" id="Phobius"/>
    </source>
</evidence>
<evidence type="ECO:0000313" key="3">
    <source>
        <dbReference type="Proteomes" id="UP000177197"/>
    </source>
</evidence>
<reference evidence="2 3" key="1">
    <citation type="journal article" date="2016" name="Nat. Commun.">
        <title>Thousands of microbial genomes shed light on interconnected biogeochemical processes in an aquifer system.</title>
        <authorList>
            <person name="Anantharaman K."/>
            <person name="Brown C.T."/>
            <person name="Hug L.A."/>
            <person name="Sharon I."/>
            <person name="Castelle C.J."/>
            <person name="Probst A.J."/>
            <person name="Thomas B.C."/>
            <person name="Singh A."/>
            <person name="Wilkins M.J."/>
            <person name="Karaoz U."/>
            <person name="Brodie E.L."/>
            <person name="Williams K.H."/>
            <person name="Hubbard S.S."/>
            <person name="Banfield J.F."/>
        </authorList>
    </citation>
    <scope>NUCLEOTIDE SEQUENCE [LARGE SCALE GENOMIC DNA]</scope>
</reference>
<keyword evidence="1" id="KW-0472">Membrane</keyword>
<dbReference type="Proteomes" id="UP000177197">
    <property type="component" value="Unassembled WGS sequence"/>
</dbReference>